<feature type="transmembrane region" description="Helical" evidence="1">
    <location>
        <begin position="16"/>
        <end position="35"/>
    </location>
</feature>
<dbReference type="InterPro" id="IPR011600">
    <property type="entry name" value="Pept_C14_caspase"/>
</dbReference>
<keyword evidence="4" id="KW-1185">Reference proteome</keyword>
<organism evidence="3 4">
    <name type="scientific">Ensifer oleiphilus</name>
    <dbReference type="NCBI Taxonomy" id="2742698"/>
    <lineage>
        <taxon>Bacteria</taxon>
        <taxon>Pseudomonadati</taxon>
        <taxon>Pseudomonadota</taxon>
        <taxon>Alphaproteobacteria</taxon>
        <taxon>Hyphomicrobiales</taxon>
        <taxon>Rhizobiaceae</taxon>
        <taxon>Sinorhizobium/Ensifer group</taxon>
        <taxon>Ensifer</taxon>
    </lineage>
</organism>
<dbReference type="EMBL" id="JABWDU010000010">
    <property type="protein sequence ID" value="NVD42569.1"/>
    <property type="molecule type" value="Genomic_DNA"/>
</dbReference>
<keyword evidence="1" id="KW-0812">Transmembrane</keyword>
<name>A0A7Y6UR10_9HYPH</name>
<keyword evidence="1" id="KW-0472">Membrane</keyword>
<comment type="caution">
    <text evidence="3">The sequence shown here is derived from an EMBL/GenBank/DDBJ whole genome shotgun (WGS) entry which is preliminary data.</text>
</comment>
<reference evidence="3 4" key="1">
    <citation type="submission" date="2020-06" db="EMBL/GenBank/DDBJ databases">
        <authorList>
            <person name="Grouzdev D.S."/>
        </authorList>
    </citation>
    <scope>NUCLEOTIDE SEQUENCE [LARGE SCALE GENOMIC DNA]</scope>
    <source>
        <strain evidence="3 4">HO-A22</strain>
    </source>
</reference>
<dbReference type="InterPro" id="IPR029030">
    <property type="entry name" value="Caspase-like_dom_sf"/>
</dbReference>
<sequence length="79" mass="8659">MDFDTGAWSVGLAPMYYLRVALALCFFFLSSSAWAERRIALVIGNSAYQHAPQLADPQNDASEMASKLTGLRFVVVTEA</sequence>
<gene>
    <name evidence="3" type="ORF">HT585_27230</name>
</gene>
<feature type="domain" description="Caspase family p20" evidence="2">
    <location>
        <begin position="36"/>
        <end position="79"/>
    </location>
</feature>
<evidence type="ECO:0000256" key="1">
    <source>
        <dbReference type="SAM" id="Phobius"/>
    </source>
</evidence>
<dbReference type="Pfam" id="PF00656">
    <property type="entry name" value="Peptidase_C14"/>
    <property type="match status" value="1"/>
</dbReference>
<accession>A0A7Y6UR10</accession>
<dbReference type="Proteomes" id="UP000520198">
    <property type="component" value="Unassembled WGS sequence"/>
</dbReference>
<dbReference type="Gene3D" id="3.40.50.1460">
    <property type="match status" value="1"/>
</dbReference>
<proteinExistence type="predicted"/>
<evidence type="ECO:0000259" key="2">
    <source>
        <dbReference type="PROSITE" id="PS50208"/>
    </source>
</evidence>
<keyword evidence="1" id="KW-1133">Transmembrane helix</keyword>
<dbReference type="AlphaFoldDB" id="A0A7Y6UR10"/>
<evidence type="ECO:0000313" key="4">
    <source>
        <dbReference type="Proteomes" id="UP000520198"/>
    </source>
</evidence>
<evidence type="ECO:0000313" key="3">
    <source>
        <dbReference type="EMBL" id="NVD42569.1"/>
    </source>
</evidence>
<protein>
    <submittedName>
        <fullName evidence="3">Caspase family protein</fullName>
    </submittedName>
</protein>
<dbReference type="GO" id="GO:0004197">
    <property type="term" value="F:cysteine-type endopeptidase activity"/>
    <property type="evidence" value="ECO:0007669"/>
    <property type="project" value="InterPro"/>
</dbReference>
<dbReference type="SUPFAM" id="SSF52129">
    <property type="entry name" value="Caspase-like"/>
    <property type="match status" value="1"/>
</dbReference>
<dbReference type="InterPro" id="IPR001309">
    <property type="entry name" value="Pept_C14_p20"/>
</dbReference>
<dbReference type="PROSITE" id="PS50208">
    <property type="entry name" value="CASPASE_P20"/>
    <property type="match status" value="1"/>
</dbReference>
<dbReference type="GO" id="GO:0006508">
    <property type="term" value="P:proteolysis"/>
    <property type="evidence" value="ECO:0007669"/>
    <property type="project" value="InterPro"/>
</dbReference>